<organism evidence="1 2">
    <name type="scientific">Allacma fusca</name>
    <dbReference type="NCBI Taxonomy" id="39272"/>
    <lineage>
        <taxon>Eukaryota</taxon>
        <taxon>Metazoa</taxon>
        <taxon>Ecdysozoa</taxon>
        <taxon>Arthropoda</taxon>
        <taxon>Hexapoda</taxon>
        <taxon>Collembola</taxon>
        <taxon>Symphypleona</taxon>
        <taxon>Sminthuridae</taxon>
        <taxon>Allacma</taxon>
    </lineage>
</organism>
<proteinExistence type="predicted"/>
<dbReference type="Proteomes" id="UP000708208">
    <property type="component" value="Unassembled WGS sequence"/>
</dbReference>
<protein>
    <submittedName>
        <fullName evidence="1">Uncharacterized protein</fullName>
    </submittedName>
</protein>
<comment type="caution">
    <text evidence="1">The sequence shown here is derived from an EMBL/GenBank/DDBJ whole genome shotgun (WGS) entry which is preliminary data.</text>
</comment>
<feature type="non-terminal residue" evidence="1">
    <location>
        <position position="11"/>
    </location>
</feature>
<keyword evidence="2" id="KW-1185">Reference proteome</keyword>
<sequence length="11" mass="1264">NQLSDLLDISF</sequence>
<gene>
    <name evidence="1" type="ORF">AFUS01_LOCUS3347</name>
</gene>
<evidence type="ECO:0000313" key="2">
    <source>
        <dbReference type="Proteomes" id="UP000708208"/>
    </source>
</evidence>
<accession>A0A8J2J5D0</accession>
<evidence type="ECO:0000313" key="1">
    <source>
        <dbReference type="EMBL" id="CAG7688327.1"/>
    </source>
</evidence>
<reference evidence="1" key="1">
    <citation type="submission" date="2021-06" db="EMBL/GenBank/DDBJ databases">
        <authorList>
            <person name="Hodson N. C."/>
            <person name="Mongue J. A."/>
            <person name="Jaron S. K."/>
        </authorList>
    </citation>
    <scope>NUCLEOTIDE SEQUENCE</scope>
</reference>
<name>A0A8J2J5D0_9HEXA</name>
<dbReference type="EMBL" id="CAJVCH010020084">
    <property type="protein sequence ID" value="CAG7688327.1"/>
    <property type="molecule type" value="Genomic_DNA"/>
</dbReference>